<reference evidence="4 5" key="1">
    <citation type="submission" date="2015-05" db="EMBL/GenBank/DDBJ databases">
        <title>Draft genome sequence of the bacterium Gordonia jacobaea a new member of the Gordonia genus.</title>
        <authorList>
            <person name="Jimenez-Galisteo G."/>
            <person name="Dominguez A."/>
            <person name="Munoz E."/>
            <person name="Vinas M."/>
        </authorList>
    </citation>
    <scope>NUCLEOTIDE SEQUENCE [LARGE SCALE GENOMIC DNA]</scope>
    <source>
        <strain evidence="5">mv1</strain>
    </source>
</reference>
<feature type="compositionally biased region" description="Low complexity" evidence="2">
    <location>
        <begin position="197"/>
        <end position="219"/>
    </location>
</feature>
<accession>A0ABR5IDB8</accession>
<dbReference type="InterPro" id="IPR000030">
    <property type="entry name" value="PPE_dom"/>
</dbReference>
<dbReference type="Pfam" id="PF00823">
    <property type="entry name" value="PPE"/>
    <property type="match status" value="1"/>
</dbReference>
<protein>
    <recommendedName>
        <fullName evidence="3">PPE domain-containing protein</fullName>
    </recommendedName>
</protein>
<evidence type="ECO:0000313" key="4">
    <source>
        <dbReference type="EMBL" id="KNA91583.1"/>
    </source>
</evidence>
<feature type="region of interest" description="Disordered" evidence="2">
    <location>
        <begin position="197"/>
        <end position="226"/>
    </location>
</feature>
<dbReference type="RefSeq" id="WP_049698890.1">
    <property type="nucleotide sequence ID" value="NZ_JAQDQF010000010.1"/>
</dbReference>
<keyword evidence="5" id="KW-1185">Reference proteome</keyword>
<dbReference type="InterPro" id="IPR038332">
    <property type="entry name" value="PPE_sf"/>
</dbReference>
<feature type="domain" description="PPE" evidence="3">
    <location>
        <begin position="19"/>
        <end position="169"/>
    </location>
</feature>
<organism evidence="4 5">
    <name type="scientific">Gordonia jacobaea</name>
    <dbReference type="NCBI Taxonomy" id="122202"/>
    <lineage>
        <taxon>Bacteria</taxon>
        <taxon>Bacillati</taxon>
        <taxon>Actinomycetota</taxon>
        <taxon>Actinomycetes</taxon>
        <taxon>Mycobacteriales</taxon>
        <taxon>Gordoniaceae</taxon>
        <taxon>Gordonia</taxon>
    </lineage>
</organism>
<gene>
    <name evidence="4" type="ORF">ABW18_10450</name>
</gene>
<evidence type="ECO:0000256" key="1">
    <source>
        <dbReference type="ARBA" id="ARBA00010652"/>
    </source>
</evidence>
<comment type="similarity">
    <text evidence="1">Belongs to the mycobacterial PPE family.</text>
</comment>
<feature type="region of interest" description="Disordered" evidence="2">
    <location>
        <begin position="252"/>
        <end position="274"/>
    </location>
</feature>
<comment type="caution">
    <text evidence="4">The sequence shown here is derived from an EMBL/GenBank/DDBJ whole genome shotgun (WGS) entry which is preliminary data.</text>
</comment>
<evidence type="ECO:0000259" key="3">
    <source>
        <dbReference type="Pfam" id="PF00823"/>
    </source>
</evidence>
<dbReference type="Gene3D" id="1.20.1260.20">
    <property type="entry name" value="PPE superfamily"/>
    <property type="match status" value="1"/>
</dbReference>
<dbReference type="Proteomes" id="UP000037247">
    <property type="component" value="Unassembled WGS sequence"/>
</dbReference>
<sequence>MTGFTGVVWDARTTDRLVSDLASGVGPAPLIEAGCAWGVVATEMGDAAVEYSVILARLGGSWQSSHASDALDRLAALGGWFADAAATAASNAVLAQGQGAAAAVARLAMPAAGEVDLVDGLSELARSVSAVAPVITGAAAHAERARHDQRMRAARVMEAYEQAAMPSAQPWHVDRRAPLLVSDAALVAEQSAARSAADAAKAQRQTGTPQIGTPQTGATQVGGGGMPFATMAPAPVTTGYAATTLASAPQAAAAAAPTPTQRPVSPESMPPPVAPAVAATNEQRVSRPVSVAAVSGEPIGGAGIAHEAPATWAEAGVAVTSQVTIDSDAESGSSTIDPAYLEQTLRLGEVSTR</sequence>
<proteinExistence type="inferred from homology"/>
<evidence type="ECO:0000313" key="5">
    <source>
        <dbReference type="Proteomes" id="UP000037247"/>
    </source>
</evidence>
<evidence type="ECO:0000256" key="2">
    <source>
        <dbReference type="SAM" id="MobiDB-lite"/>
    </source>
</evidence>
<name>A0ABR5IDB8_9ACTN</name>
<dbReference type="SUPFAM" id="SSF140459">
    <property type="entry name" value="PE/PPE dimer-like"/>
    <property type="match status" value="1"/>
</dbReference>
<dbReference type="EMBL" id="LDTZ01000016">
    <property type="protein sequence ID" value="KNA91583.1"/>
    <property type="molecule type" value="Genomic_DNA"/>
</dbReference>